<evidence type="ECO:0000313" key="3">
    <source>
        <dbReference type="Proteomes" id="UP000245207"/>
    </source>
</evidence>
<dbReference type="PANTHER" id="PTHR22835">
    <property type="entry name" value="ZINC FINGER FYVE DOMAIN CONTAINING PROTEIN"/>
    <property type="match status" value="1"/>
</dbReference>
<reference evidence="2 3" key="1">
    <citation type="journal article" date="2018" name="Mol. Plant">
        <title>The genome of Artemisia annua provides insight into the evolution of Asteraceae family and artemisinin biosynthesis.</title>
        <authorList>
            <person name="Shen Q."/>
            <person name="Zhang L."/>
            <person name="Liao Z."/>
            <person name="Wang S."/>
            <person name="Yan T."/>
            <person name="Shi P."/>
            <person name="Liu M."/>
            <person name="Fu X."/>
            <person name="Pan Q."/>
            <person name="Wang Y."/>
            <person name="Lv Z."/>
            <person name="Lu X."/>
            <person name="Zhang F."/>
            <person name="Jiang W."/>
            <person name="Ma Y."/>
            <person name="Chen M."/>
            <person name="Hao X."/>
            <person name="Li L."/>
            <person name="Tang Y."/>
            <person name="Lv G."/>
            <person name="Zhou Y."/>
            <person name="Sun X."/>
            <person name="Brodelius P.E."/>
            <person name="Rose J.K.C."/>
            <person name="Tang K."/>
        </authorList>
    </citation>
    <scope>NUCLEOTIDE SEQUENCE [LARGE SCALE GENOMIC DNA]</scope>
    <source>
        <strain evidence="3">cv. Huhao1</strain>
        <tissue evidence="2">Leaf</tissue>
    </source>
</reference>
<keyword evidence="3" id="KW-1185">Reference proteome</keyword>
<organism evidence="2 3">
    <name type="scientific">Artemisia annua</name>
    <name type="common">Sweet wormwood</name>
    <dbReference type="NCBI Taxonomy" id="35608"/>
    <lineage>
        <taxon>Eukaryota</taxon>
        <taxon>Viridiplantae</taxon>
        <taxon>Streptophyta</taxon>
        <taxon>Embryophyta</taxon>
        <taxon>Tracheophyta</taxon>
        <taxon>Spermatophyta</taxon>
        <taxon>Magnoliopsida</taxon>
        <taxon>eudicotyledons</taxon>
        <taxon>Gunneridae</taxon>
        <taxon>Pentapetalae</taxon>
        <taxon>asterids</taxon>
        <taxon>campanulids</taxon>
        <taxon>Asterales</taxon>
        <taxon>Asteraceae</taxon>
        <taxon>Asteroideae</taxon>
        <taxon>Anthemideae</taxon>
        <taxon>Artemisiinae</taxon>
        <taxon>Artemisia</taxon>
    </lineage>
</organism>
<sequence length="123" mass="13640">MNPVTGTQIKFCQKSGFGDPFLVCCGRGGRYNFDYARRCASTDTVNGKKILLANSCENPSSRIIWDEIYFTEAANKWIYDQIVDGTFSDPPVPLKMANKASLKVLPKISSIDINKKIIEPSIG</sequence>
<evidence type="ECO:0000313" key="2">
    <source>
        <dbReference type="EMBL" id="PWA90144.1"/>
    </source>
</evidence>
<protein>
    <submittedName>
        <fullName evidence="2">GDSL esterase/lipase</fullName>
    </submittedName>
</protein>
<dbReference type="OrthoDB" id="1600564at2759"/>
<dbReference type="AlphaFoldDB" id="A0A2U1PWJ4"/>
<comment type="similarity">
    <text evidence="1">Belongs to the 'GDSL' lipolytic enzyme family.</text>
</comment>
<dbReference type="Proteomes" id="UP000245207">
    <property type="component" value="Unassembled WGS sequence"/>
</dbReference>
<gene>
    <name evidence="2" type="ORF">CTI12_AA103300</name>
</gene>
<dbReference type="Gene3D" id="3.40.50.1110">
    <property type="entry name" value="SGNH hydrolase"/>
    <property type="match status" value="1"/>
</dbReference>
<evidence type="ECO:0000256" key="1">
    <source>
        <dbReference type="ARBA" id="ARBA00008668"/>
    </source>
</evidence>
<name>A0A2U1PWJ4_ARTAN</name>
<comment type="caution">
    <text evidence="2">The sequence shown here is derived from an EMBL/GenBank/DDBJ whole genome shotgun (WGS) entry which is preliminary data.</text>
</comment>
<dbReference type="STRING" id="35608.A0A2U1PWJ4"/>
<accession>A0A2U1PWJ4</accession>
<dbReference type="EMBL" id="PKPP01000652">
    <property type="protein sequence ID" value="PWA90144.1"/>
    <property type="molecule type" value="Genomic_DNA"/>
</dbReference>
<dbReference type="InterPro" id="IPR036514">
    <property type="entry name" value="SGNH_hydro_sf"/>
</dbReference>
<proteinExistence type="inferred from homology"/>
<dbReference type="PANTHER" id="PTHR22835:SF117">
    <property type="entry name" value="GDSL-LIKE LIPASE_ACYLHYDROLASE"/>
    <property type="match status" value="1"/>
</dbReference>